<dbReference type="Gene3D" id="1.10.10.60">
    <property type="entry name" value="Homeodomain-like"/>
    <property type="match status" value="2"/>
</dbReference>
<dbReference type="SMART" id="SM00342">
    <property type="entry name" value="HTH_ARAC"/>
    <property type="match status" value="1"/>
</dbReference>
<keyword evidence="2" id="KW-0238">DNA-binding</keyword>
<sequence>MVFVSDAIPVHSLPKTPSQVPALKIFRFKNSLDVQKDGPIQSEPIQSGPIQSGPISLPITPLPTDAPHRHTYYEILFIEEGQGFHEIDFHSYNIQGAGLHFLTPGQVHLLTFSTSFQGYIVAFSEDFYTFYNPVNPSLSQLPFFQPARRQPILTLSESDKHYFHNILENMVTDHLNAETDQTLIGRYLGLLLQKCAFLTQHNAQSAESSALSVPELAGRFQELVEKNFRQMHEVQQYASQLSVTPDYLSKIIKKALGVSCQEYILDKLLLEAKRLLVFSNLSSKEIAYHIQMDDPSYFSRIFKKKTGLTPNEYREHVRKSTI</sequence>
<accession>A0ABQ1YVH7</accession>
<dbReference type="Pfam" id="PF02311">
    <property type="entry name" value="AraC_binding"/>
    <property type="match status" value="1"/>
</dbReference>
<keyword evidence="6" id="KW-1185">Reference proteome</keyword>
<dbReference type="InterPro" id="IPR009057">
    <property type="entry name" value="Homeodomain-like_sf"/>
</dbReference>
<evidence type="ECO:0000256" key="1">
    <source>
        <dbReference type="ARBA" id="ARBA00023015"/>
    </source>
</evidence>
<dbReference type="SUPFAM" id="SSF51215">
    <property type="entry name" value="Regulatory protein AraC"/>
    <property type="match status" value="1"/>
</dbReference>
<dbReference type="Proteomes" id="UP000600214">
    <property type="component" value="Unassembled WGS sequence"/>
</dbReference>
<dbReference type="PANTHER" id="PTHR43280:SF32">
    <property type="entry name" value="TRANSCRIPTIONAL REGULATORY PROTEIN"/>
    <property type="match status" value="1"/>
</dbReference>
<dbReference type="Pfam" id="PF12833">
    <property type="entry name" value="HTH_18"/>
    <property type="match status" value="1"/>
</dbReference>
<organism evidence="5 6">
    <name type="scientific">Dyadobacter endophyticus</name>
    <dbReference type="NCBI Taxonomy" id="1749036"/>
    <lineage>
        <taxon>Bacteria</taxon>
        <taxon>Pseudomonadati</taxon>
        <taxon>Bacteroidota</taxon>
        <taxon>Cytophagia</taxon>
        <taxon>Cytophagales</taxon>
        <taxon>Spirosomataceae</taxon>
        <taxon>Dyadobacter</taxon>
    </lineage>
</organism>
<evidence type="ECO:0000313" key="6">
    <source>
        <dbReference type="Proteomes" id="UP000600214"/>
    </source>
</evidence>
<dbReference type="InterPro" id="IPR037923">
    <property type="entry name" value="HTH-like"/>
</dbReference>
<keyword evidence="3" id="KW-0804">Transcription</keyword>
<gene>
    <name evidence="5" type="ORF">GCM10007423_33800</name>
</gene>
<reference evidence="6" key="1">
    <citation type="journal article" date="2019" name="Int. J. Syst. Evol. Microbiol.">
        <title>The Global Catalogue of Microorganisms (GCM) 10K type strain sequencing project: providing services to taxonomists for standard genome sequencing and annotation.</title>
        <authorList>
            <consortium name="The Broad Institute Genomics Platform"/>
            <consortium name="The Broad Institute Genome Sequencing Center for Infectious Disease"/>
            <person name="Wu L."/>
            <person name="Ma J."/>
        </authorList>
    </citation>
    <scope>NUCLEOTIDE SEQUENCE [LARGE SCALE GENOMIC DNA]</scope>
    <source>
        <strain evidence="6">CGMCC 1.15288</strain>
    </source>
</reference>
<evidence type="ECO:0000313" key="5">
    <source>
        <dbReference type="EMBL" id="GGH39414.1"/>
    </source>
</evidence>
<dbReference type="PANTHER" id="PTHR43280">
    <property type="entry name" value="ARAC-FAMILY TRANSCRIPTIONAL REGULATOR"/>
    <property type="match status" value="1"/>
</dbReference>
<feature type="domain" description="HTH araC/xylS-type" evidence="4">
    <location>
        <begin position="218"/>
        <end position="316"/>
    </location>
</feature>
<evidence type="ECO:0000256" key="3">
    <source>
        <dbReference type="ARBA" id="ARBA00023163"/>
    </source>
</evidence>
<dbReference type="InterPro" id="IPR018060">
    <property type="entry name" value="HTH_AraC"/>
</dbReference>
<comment type="caution">
    <text evidence="5">The sequence shown here is derived from an EMBL/GenBank/DDBJ whole genome shotgun (WGS) entry which is preliminary data.</text>
</comment>
<protein>
    <submittedName>
        <fullName evidence="5">AraC family transcriptional regulator</fullName>
    </submittedName>
</protein>
<dbReference type="PROSITE" id="PS01124">
    <property type="entry name" value="HTH_ARAC_FAMILY_2"/>
    <property type="match status" value="1"/>
</dbReference>
<dbReference type="InterPro" id="IPR003313">
    <property type="entry name" value="AraC-bd"/>
</dbReference>
<dbReference type="EMBL" id="BMIA01000002">
    <property type="protein sequence ID" value="GGH39414.1"/>
    <property type="molecule type" value="Genomic_DNA"/>
</dbReference>
<keyword evidence="1" id="KW-0805">Transcription regulation</keyword>
<dbReference type="SUPFAM" id="SSF46689">
    <property type="entry name" value="Homeodomain-like"/>
    <property type="match status" value="1"/>
</dbReference>
<evidence type="ECO:0000256" key="2">
    <source>
        <dbReference type="ARBA" id="ARBA00023125"/>
    </source>
</evidence>
<proteinExistence type="predicted"/>
<name>A0ABQ1YVH7_9BACT</name>
<dbReference type="RefSeq" id="WP_188934178.1">
    <property type="nucleotide sequence ID" value="NZ_BMIA01000002.1"/>
</dbReference>
<evidence type="ECO:0000259" key="4">
    <source>
        <dbReference type="PROSITE" id="PS01124"/>
    </source>
</evidence>